<name>A0ABX6BBC2_9ACTN</name>
<dbReference type="InterPro" id="IPR036188">
    <property type="entry name" value="FAD/NAD-bd_sf"/>
</dbReference>
<dbReference type="PANTHER" id="PTHR43004:SF19">
    <property type="entry name" value="BINDING MONOOXYGENASE, PUTATIVE (JCVI)-RELATED"/>
    <property type="match status" value="1"/>
</dbReference>
<dbReference type="SUPFAM" id="SSF51905">
    <property type="entry name" value="FAD/NAD(P)-binding domain"/>
    <property type="match status" value="1"/>
</dbReference>
<evidence type="ECO:0000256" key="3">
    <source>
        <dbReference type="ARBA" id="ARBA00022827"/>
    </source>
</evidence>
<evidence type="ECO:0000259" key="4">
    <source>
        <dbReference type="Pfam" id="PF01494"/>
    </source>
</evidence>
<reference evidence="5 6" key="1">
    <citation type="submission" date="2017-09" db="EMBL/GenBank/DDBJ databases">
        <authorList>
            <person name="Lee N."/>
            <person name="Cho B.-K."/>
        </authorList>
    </citation>
    <scope>NUCLEOTIDE SEQUENCE [LARGE SCALE GENOMIC DNA]</scope>
    <source>
        <strain evidence="5 6">ATCC 19740</strain>
    </source>
</reference>
<organism evidence="5 6">
    <name type="scientific">Streptomyces cinereoruber</name>
    <dbReference type="NCBI Taxonomy" id="67260"/>
    <lineage>
        <taxon>Bacteria</taxon>
        <taxon>Bacillati</taxon>
        <taxon>Actinomycetota</taxon>
        <taxon>Actinomycetes</taxon>
        <taxon>Kitasatosporales</taxon>
        <taxon>Streptomycetaceae</taxon>
        <taxon>Streptomyces</taxon>
    </lineage>
</organism>
<accession>A0ABX6BBC2</accession>
<dbReference type="InterPro" id="IPR002938">
    <property type="entry name" value="FAD-bd"/>
</dbReference>
<dbReference type="PRINTS" id="PR00420">
    <property type="entry name" value="RNGMNOXGNASE"/>
</dbReference>
<dbReference type="Gene3D" id="3.50.50.60">
    <property type="entry name" value="FAD/NAD(P)-binding domain"/>
    <property type="match status" value="1"/>
</dbReference>
<dbReference type="Pfam" id="PF01494">
    <property type="entry name" value="FAD_binding_3"/>
    <property type="match status" value="1"/>
</dbReference>
<keyword evidence="6" id="KW-1185">Reference proteome</keyword>
<gene>
    <name evidence="5" type="ORF">CP977_05620</name>
</gene>
<dbReference type="Gene3D" id="3.30.70.2450">
    <property type="match status" value="1"/>
</dbReference>
<dbReference type="InterPro" id="IPR050641">
    <property type="entry name" value="RIFMO-like"/>
</dbReference>
<evidence type="ECO:0000313" key="5">
    <source>
        <dbReference type="EMBL" id="QEV31703.1"/>
    </source>
</evidence>
<proteinExistence type="predicted"/>
<evidence type="ECO:0000256" key="1">
    <source>
        <dbReference type="ARBA" id="ARBA00001974"/>
    </source>
</evidence>
<keyword evidence="2" id="KW-0285">Flavoprotein</keyword>
<dbReference type="Proteomes" id="UP000326029">
    <property type="component" value="Chromosome"/>
</dbReference>
<dbReference type="Pfam" id="PF21274">
    <property type="entry name" value="Rng_hyd_C"/>
    <property type="match status" value="1"/>
</dbReference>
<dbReference type="EMBL" id="CP023693">
    <property type="protein sequence ID" value="QEV31703.1"/>
    <property type="molecule type" value="Genomic_DNA"/>
</dbReference>
<sequence length="491" mass="50835">MTDPVIVVGAGPTGLMLACELGLAGAPVVVLDRRDAPDPHAPGQAVNAGVVALLEQRGLADALRASGLPLPGAHFSLLWLRPEEITADRPEVGTGLLVAQPRLTEVLEQRARELGVDVRRGHEVTELRQSPGHVTLKLRTSAGDSTLRGSYVVAADGAGSTVRRLAGIDFPGSGWTVSGIVGDVTVDFSELAVHHLGAHYLPAGGVYSGAPAGPGVLRVITTVFGATPPAPSGPVAAEELQGEVEHLTGQPLPAREVLWARRFTSHSGNAERYRSGRVFLAGDAAHSFYPLGGLRLSTCLQDAVNLGWKLAADLAGWAPPGLLDTYHAERHPEGERARLALDAQLALMHPAARTAGARSLVADLARFEDVNRYLVELVTGVDPRYRVGTDGASGSVVPDPALGGRVPGAAPLLHGGGGLLLLGAADGDGERGEGGAHARTAAAWADRVGVAPALAADATRSVLLRPDGHVVWAEGSGSLETALKNWFGTPR</sequence>
<feature type="domain" description="FAD-binding" evidence="4">
    <location>
        <begin position="4"/>
        <end position="336"/>
    </location>
</feature>
<dbReference type="PANTHER" id="PTHR43004">
    <property type="entry name" value="TRK SYSTEM POTASSIUM UPTAKE PROTEIN"/>
    <property type="match status" value="1"/>
</dbReference>
<evidence type="ECO:0000313" key="6">
    <source>
        <dbReference type="Proteomes" id="UP000326029"/>
    </source>
</evidence>
<dbReference type="GeneID" id="95458928"/>
<protein>
    <recommendedName>
        <fullName evidence="4">FAD-binding domain-containing protein</fullName>
    </recommendedName>
</protein>
<evidence type="ECO:0000256" key="2">
    <source>
        <dbReference type="ARBA" id="ARBA00022630"/>
    </source>
</evidence>
<dbReference type="RefSeq" id="WP_109186595.1">
    <property type="nucleotide sequence ID" value="NZ_CP023693.1"/>
</dbReference>
<dbReference type="Gene3D" id="3.40.30.120">
    <property type="match status" value="1"/>
</dbReference>
<comment type="cofactor">
    <cofactor evidence="1">
        <name>FAD</name>
        <dbReference type="ChEBI" id="CHEBI:57692"/>
    </cofactor>
</comment>
<keyword evidence="3" id="KW-0274">FAD</keyword>